<feature type="compositionally biased region" description="Low complexity" evidence="12">
    <location>
        <begin position="16"/>
        <end position="43"/>
    </location>
</feature>
<evidence type="ECO:0000256" key="6">
    <source>
        <dbReference type="ARBA" id="ARBA00022833"/>
    </source>
</evidence>
<feature type="binding site" evidence="10">
    <location>
        <position position="226"/>
    </location>
    <ligand>
        <name>Zn(2+)</name>
        <dbReference type="ChEBI" id="CHEBI:29105"/>
    </ligand>
</feature>
<dbReference type="InterPro" id="IPR029035">
    <property type="entry name" value="DHS-like_NAD/FAD-binding_dom"/>
</dbReference>
<dbReference type="EMBL" id="BLZA01000018">
    <property type="protein sequence ID" value="GHJ86364.1"/>
    <property type="molecule type" value="Genomic_DNA"/>
</dbReference>
<dbReference type="AlphaFoldDB" id="A0A8H3YED9"/>
<keyword evidence="5 10" id="KW-0479">Metal-binding</keyword>
<dbReference type="Proteomes" id="UP000620104">
    <property type="component" value="Unassembled WGS sequence"/>
</dbReference>
<comment type="similarity">
    <text evidence="3">Belongs to the sirtuin family. Class I subfamily.</text>
</comment>
<comment type="cofactor">
    <cofactor evidence="1">
        <name>Zn(2+)</name>
        <dbReference type="ChEBI" id="CHEBI:29105"/>
    </cofactor>
</comment>
<evidence type="ECO:0000256" key="10">
    <source>
        <dbReference type="PROSITE-ProRule" id="PRU00236"/>
    </source>
</evidence>
<evidence type="ECO:0000256" key="4">
    <source>
        <dbReference type="ARBA" id="ARBA00022679"/>
    </source>
</evidence>
<evidence type="ECO:0000256" key="11">
    <source>
        <dbReference type="SAM" id="Coils"/>
    </source>
</evidence>
<keyword evidence="7" id="KW-0809">Transit peptide</keyword>
<dbReference type="GO" id="GO:0070403">
    <property type="term" value="F:NAD+ binding"/>
    <property type="evidence" value="ECO:0007669"/>
    <property type="project" value="InterPro"/>
</dbReference>
<dbReference type="Gene3D" id="3.40.50.1220">
    <property type="entry name" value="TPP-binding domain"/>
    <property type="match status" value="1"/>
</dbReference>
<sequence length="395" mass="44186">MSQNASAPSSPPAVPAVPTTLTDDPPATTSSSPPASTRSNSSESEPESDSESYEDSPYVDKPPCPVIASLDDVADQIKSAKNVIVLVGAGVSVSAGIPDFRSPETGLYANLQRFNLPAPEAIFDLNFFQAKPEPFFMLCKDLYPGKHLPTPAHYFFRLLHQYGVLRRVFTQNIDTLESVSGLPEDMIVEAHGSFSKSHCLGCRRETPHDEMLERIRQGQVVRCKECNALVKPDIVFFGEGLPDRFFRLMRTDLPKCDLLIVIGTSLQVHPFASLIDYVPDDCPRVLINKERVGEARHRWDDGFRFENRTRDYFWQGEADVGAAELAHRLGWKDELDELVTSHRAELRKQWNLESDGGDKADKQELKKKEFEDAEDVLARLSEDLKKVGLEDKPGL</sequence>
<dbReference type="GO" id="GO:0005739">
    <property type="term" value="C:mitochondrion"/>
    <property type="evidence" value="ECO:0007669"/>
    <property type="project" value="UniProtKB-SubCell"/>
</dbReference>
<organism evidence="14 15">
    <name type="scientific">Naganishia liquefaciens</name>
    <dbReference type="NCBI Taxonomy" id="104408"/>
    <lineage>
        <taxon>Eukaryota</taxon>
        <taxon>Fungi</taxon>
        <taxon>Dikarya</taxon>
        <taxon>Basidiomycota</taxon>
        <taxon>Agaricomycotina</taxon>
        <taxon>Tremellomycetes</taxon>
        <taxon>Filobasidiales</taxon>
        <taxon>Filobasidiaceae</taxon>
        <taxon>Naganishia</taxon>
    </lineage>
</organism>
<dbReference type="PROSITE" id="PS50305">
    <property type="entry name" value="SIRTUIN"/>
    <property type="match status" value="1"/>
</dbReference>
<accession>A0A8H3YED9</accession>
<evidence type="ECO:0000259" key="13">
    <source>
        <dbReference type="PROSITE" id="PS50305"/>
    </source>
</evidence>
<keyword evidence="9" id="KW-0496">Mitochondrion</keyword>
<keyword evidence="15" id="KW-1185">Reference proteome</keyword>
<dbReference type="PANTHER" id="PTHR11085:SF6">
    <property type="entry name" value="NAD-DEPENDENT PROTEIN DEACETYLASE SIRTUIN-2"/>
    <property type="match status" value="1"/>
</dbReference>
<feature type="region of interest" description="Disordered" evidence="12">
    <location>
        <begin position="1"/>
        <end position="60"/>
    </location>
</feature>
<dbReference type="GO" id="GO:0005634">
    <property type="term" value="C:nucleus"/>
    <property type="evidence" value="ECO:0007669"/>
    <property type="project" value="TreeGrafter"/>
</dbReference>
<keyword evidence="6 10" id="KW-0862">Zinc</keyword>
<dbReference type="GO" id="GO:0017136">
    <property type="term" value="F:histone deacetylase activity, NAD-dependent"/>
    <property type="evidence" value="ECO:0007669"/>
    <property type="project" value="TreeGrafter"/>
</dbReference>
<protein>
    <recommendedName>
        <fullName evidence="13">Deacetylase sirtuin-type domain-containing protein</fullName>
    </recommendedName>
</protein>
<dbReference type="Pfam" id="PF02146">
    <property type="entry name" value="SIR2"/>
    <property type="match status" value="1"/>
</dbReference>
<evidence type="ECO:0000256" key="2">
    <source>
        <dbReference type="ARBA" id="ARBA00004173"/>
    </source>
</evidence>
<evidence type="ECO:0000256" key="1">
    <source>
        <dbReference type="ARBA" id="ARBA00001947"/>
    </source>
</evidence>
<dbReference type="InterPro" id="IPR026590">
    <property type="entry name" value="Ssirtuin_cat_dom"/>
</dbReference>
<feature type="binding site" evidence="10">
    <location>
        <position position="223"/>
    </location>
    <ligand>
        <name>Zn(2+)</name>
        <dbReference type="ChEBI" id="CHEBI:29105"/>
    </ligand>
</feature>
<comment type="caution">
    <text evidence="14">The sequence shown here is derived from an EMBL/GenBank/DDBJ whole genome shotgun (WGS) entry which is preliminary data.</text>
</comment>
<feature type="compositionally biased region" description="Acidic residues" evidence="12">
    <location>
        <begin position="44"/>
        <end position="54"/>
    </location>
</feature>
<dbReference type="OrthoDB" id="420264at2759"/>
<keyword evidence="8" id="KW-0520">NAD</keyword>
<dbReference type="GO" id="GO:0046872">
    <property type="term" value="F:metal ion binding"/>
    <property type="evidence" value="ECO:0007669"/>
    <property type="project" value="UniProtKB-KW"/>
</dbReference>
<name>A0A8H3YED9_9TREE</name>
<proteinExistence type="inferred from homology"/>
<gene>
    <name evidence="14" type="ORF">NliqN6_2766</name>
</gene>
<dbReference type="Gene3D" id="3.30.1600.10">
    <property type="entry name" value="SIR2/SIRT2 'Small Domain"/>
    <property type="match status" value="1"/>
</dbReference>
<evidence type="ECO:0000256" key="3">
    <source>
        <dbReference type="ARBA" id="ARBA00006924"/>
    </source>
</evidence>
<evidence type="ECO:0000256" key="5">
    <source>
        <dbReference type="ARBA" id="ARBA00022723"/>
    </source>
</evidence>
<evidence type="ECO:0000256" key="12">
    <source>
        <dbReference type="SAM" id="MobiDB-lite"/>
    </source>
</evidence>
<dbReference type="PANTHER" id="PTHR11085">
    <property type="entry name" value="NAD-DEPENDENT PROTEIN DEACYLASE SIRTUIN-5, MITOCHONDRIAL-RELATED"/>
    <property type="match status" value="1"/>
</dbReference>
<evidence type="ECO:0000256" key="7">
    <source>
        <dbReference type="ARBA" id="ARBA00022946"/>
    </source>
</evidence>
<evidence type="ECO:0000313" key="14">
    <source>
        <dbReference type="EMBL" id="GHJ86364.1"/>
    </source>
</evidence>
<keyword evidence="11" id="KW-0175">Coiled coil</keyword>
<evidence type="ECO:0000313" key="15">
    <source>
        <dbReference type="Proteomes" id="UP000620104"/>
    </source>
</evidence>
<feature type="active site" description="Proton acceptor" evidence="10">
    <location>
        <position position="191"/>
    </location>
</feature>
<feature type="coiled-coil region" evidence="11">
    <location>
        <begin position="363"/>
        <end position="390"/>
    </location>
</feature>
<keyword evidence="4" id="KW-0808">Transferase</keyword>
<reference evidence="14" key="1">
    <citation type="submission" date="2020-07" db="EMBL/GenBank/DDBJ databases">
        <title>Draft Genome Sequence of a Deep-Sea Yeast, Naganishia (Cryptococcus) liquefaciens strain N6.</title>
        <authorList>
            <person name="Han Y.W."/>
            <person name="Kajitani R."/>
            <person name="Morimoto H."/>
            <person name="Parhat M."/>
            <person name="Tsubouchi H."/>
            <person name="Bakenova O."/>
            <person name="Ogata M."/>
            <person name="Argunhan B."/>
            <person name="Aoki R."/>
            <person name="Kajiwara S."/>
            <person name="Itoh T."/>
            <person name="Iwasaki H."/>
        </authorList>
    </citation>
    <scope>NUCLEOTIDE SEQUENCE</scope>
    <source>
        <strain evidence="14">N6</strain>
    </source>
</reference>
<feature type="binding site" evidence="10">
    <location>
        <position position="202"/>
    </location>
    <ligand>
        <name>Zn(2+)</name>
        <dbReference type="ChEBI" id="CHEBI:29105"/>
    </ligand>
</feature>
<dbReference type="InterPro" id="IPR026591">
    <property type="entry name" value="Sirtuin_cat_small_dom_sf"/>
</dbReference>
<evidence type="ECO:0000256" key="8">
    <source>
        <dbReference type="ARBA" id="ARBA00023027"/>
    </source>
</evidence>
<dbReference type="InterPro" id="IPR050134">
    <property type="entry name" value="NAD-dep_sirtuin_deacylases"/>
</dbReference>
<dbReference type="InterPro" id="IPR003000">
    <property type="entry name" value="Sirtuin"/>
</dbReference>
<evidence type="ECO:0000256" key="9">
    <source>
        <dbReference type="ARBA" id="ARBA00023128"/>
    </source>
</evidence>
<dbReference type="CDD" id="cd01408">
    <property type="entry name" value="SIRT1"/>
    <property type="match status" value="1"/>
</dbReference>
<comment type="subcellular location">
    <subcellularLocation>
        <location evidence="2">Mitochondrion</location>
    </subcellularLocation>
</comment>
<dbReference type="SUPFAM" id="SSF52467">
    <property type="entry name" value="DHS-like NAD/FAD-binding domain"/>
    <property type="match status" value="1"/>
</dbReference>
<feature type="binding site" evidence="10">
    <location>
        <position position="199"/>
    </location>
    <ligand>
        <name>Zn(2+)</name>
        <dbReference type="ChEBI" id="CHEBI:29105"/>
    </ligand>
</feature>
<feature type="domain" description="Deacetylase sirtuin-type" evidence="13">
    <location>
        <begin position="63"/>
        <end position="332"/>
    </location>
</feature>